<keyword evidence="6" id="KW-1185">Reference proteome</keyword>
<dbReference type="InterPro" id="IPR036390">
    <property type="entry name" value="WH_DNA-bd_sf"/>
</dbReference>
<evidence type="ECO:0000313" key="5">
    <source>
        <dbReference type="EMBL" id="MCM2674132.1"/>
    </source>
</evidence>
<dbReference type="InterPro" id="IPR039422">
    <property type="entry name" value="MarR/SlyA-like"/>
</dbReference>
<dbReference type="PANTHER" id="PTHR33164:SF43">
    <property type="entry name" value="HTH-TYPE TRANSCRIPTIONAL REPRESSOR YETL"/>
    <property type="match status" value="1"/>
</dbReference>
<dbReference type="InterPro" id="IPR055166">
    <property type="entry name" value="Transc_reg_Sar_Rot_HTH"/>
</dbReference>
<accession>A0ABT0XE15</accession>
<comment type="caution">
    <text evidence="5">The sequence shown here is derived from an EMBL/GenBank/DDBJ whole genome shotgun (WGS) entry which is preliminary data.</text>
</comment>
<keyword evidence="3" id="KW-0804">Transcription</keyword>
<evidence type="ECO:0000256" key="1">
    <source>
        <dbReference type="ARBA" id="ARBA00023015"/>
    </source>
</evidence>
<dbReference type="Proteomes" id="UP001203665">
    <property type="component" value="Unassembled WGS sequence"/>
</dbReference>
<dbReference type="PROSITE" id="PS50995">
    <property type="entry name" value="HTH_MARR_2"/>
    <property type="match status" value="1"/>
</dbReference>
<keyword evidence="1" id="KW-0805">Transcription regulation</keyword>
<evidence type="ECO:0000259" key="4">
    <source>
        <dbReference type="PROSITE" id="PS50995"/>
    </source>
</evidence>
<evidence type="ECO:0000313" key="6">
    <source>
        <dbReference type="Proteomes" id="UP001203665"/>
    </source>
</evidence>
<keyword evidence="2" id="KW-0238">DNA-binding</keyword>
<dbReference type="Pfam" id="PF22381">
    <property type="entry name" value="Staph_reg_Sar_Rot"/>
    <property type="match status" value="1"/>
</dbReference>
<evidence type="ECO:0000256" key="2">
    <source>
        <dbReference type="ARBA" id="ARBA00023125"/>
    </source>
</evidence>
<reference evidence="5" key="1">
    <citation type="submission" date="2022-06" db="EMBL/GenBank/DDBJ databases">
        <title>Alkalicoccobacillus porphyridii sp. nov., isolated from a marine red alga, Porphyridium purpureum and reclassification of Shouchella plakortidis and Shouchella gibsonii as Alkalicoccobacillus plakortidis comb. nov. and Alkalicoccobacillus gibsonii comb. nov.</title>
        <authorList>
            <person name="Kim K.H."/>
            <person name="Lee J.K."/>
            <person name="Han D.M."/>
            <person name="Baek J.H."/>
            <person name="Jeon C.O."/>
        </authorList>
    </citation>
    <scope>NUCLEOTIDE SEQUENCE</scope>
    <source>
        <strain evidence="5">DSM 19153</strain>
    </source>
</reference>
<proteinExistence type="predicted"/>
<sequence>MSSTLFNRFIAFTASVHEVKHEITKNVRSRSLTSVQYGIMEYVFVSQPVNPSEISDCQHISLPNTSRELKKLHAMNLIEKVMDKQDGRKHTIVLSVEGKRMMSEIFSEIELLFNKKIEHASAQDLEEIKKALDVLEKKVFY</sequence>
<dbReference type="PANTHER" id="PTHR33164">
    <property type="entry name" value="TRANSCRIPTIONAL REGULATOR, MARR FAMILY"/>
    <property type="match status" value="1"/>
</dbReference>
<feature type="domain" description="HTH marR-type" evidence="4">
    <location>
        <begin position="1"/>
        <end position="137"/>
    </location>
</feature>
<name>A0ABT0XE15_9BACI</name>
<dbReference type="InterPro" id="IPR036388">
    <property type="entry name" value="WH-like_DNA-bd_sf"/>
</dbReference>
<dbReference type="SMART" id="SM00347">
    <property type="entry name" value="HTH_MARR"/>
    <property type="match status" value="1"/>
</dbReference>
<organism evidence="5 6">
    <name type="scientific">Alkalicoccobacillus plakortidis</name>
    <dbReference type="NCBI Taxonomy" id="444060"/>
    <lineage>
        <taxon>Bacteria</taxon>
        <taxon>Bacillati</taxon>
        <taxon>Bacillota</taxon>
        <taxon>Bacilli</taxon>
        <taxon>Bacillales</taxon>
        <taxon>Bacillaceae</taxon>
        <taxon>Alkalicoccobacillus</taxon>
    </lineage>
</organism>
<gene>
    <name evidence="5" type="ORF">NDM98_00430</name>
</gene>
<dbReference type="Gene3D" id="1.10.10.10">
    <property type="entry name" value="Winged helix-like DNA-binding domain superfamily/Winged helix DNA-binding domain"/>
    <property type="match status" value="1"/>
</dbReference>
<dbReference type="RefSeq" id="WP_251603150.1">
    <property type="nucleotide sequence ID" value="NZ_JAMQJY010000001.1"/>
</dbReference>
<dbReference type="EMBL" id="JAMQJY010000001">
    <property type="protein sequence ID" value="MCM2674132.1"/>
    <property type="molecule type" value="Genomic_DNA"/>
</dbReference>
<dbReference type="SUPFAM" id="SSF46785">
    <property type="entry name" value="Winged helix' DNA-binding domain"/>
    <property type="match status" value="1"/>
</dbReference>
<evidence type="ECO:0000256" key="3">
    <source>
        <dbReference type="ARBA" id="ARBA00023163"/>
    </source>
</evidence>
<dbReference type="InterPro" id="IPR000835">
    <property type="entry name" value="HTH_MarR-typ"/>
</dbReference>
<protein>
    <submittedName>
        <fullName evidence="5">MarR family winged helix-turn-helix transcriptional regulator</fullName>
    </submittedName>
</protein>